<keyword evidence="1" id="KW-0378">Hydrolase</keyword>
<protein>
    <submittedName>
        <fullName evidence="1">Alpha/beta hydrolase family protein</fullName>
    </submittedName>
</protein>
<sequence>MVLPGLPVNADTWAGVAGALGDVRVADLPGLGLSGGGPGDWGSWAAALEAGAPGRLHVIVGDRDPLTQEGRELLDALPQATVTVIAGAGCSPTPSG</sequence>
<dbReference type="GO" id="GO:0016787">
    <property type="term" value="F:hydrolase activity"/>
    <property type="evidence" value="ECO:0007669"/>
    <property type="project" value="UniProtKB-KW"/>
</dbReference>
<evidence type="ECO:0000313" key="2">
    <source>
        <dbReference type="Proteomes" id="UP000824681"/>
    </source>
</evidence>
<accession>A0ABX8U3Y0</accession>
<evidence type="ECO:0000313" key="1">
    <source>
        <dbReference type="EMBL" id="QYC41459.1"/>
    </source>
</evidence>
<dbReference type="EMBL" id="CP068985">
    <property type="protein sequence ID" value="QYC41459.1"/>
    <property type="molecule type" value="Genomic_DNA"/>
</dbReference>
<name>A0ABX8U3Y0_9ACTN</name>
<dbReference type="RefSeq" id="WP_020539759.1">
    <property type="nucleotide sequence ID" value="NZ_CP068985.1"/>
</dbReference>
<proteinExistence type="predicted"/>
<dbReference type="SUPFAM" id="SSF53474">
    <property type="entry name" value="alpha/beta-Hydrolases"/>
    <property type="match status" value="1"/>
</dbReference>
<keyword evidence="2" id="KW-1185">Reference proteome</keyword>
<dbReference type="InterPro" id="IPR029058">
    <property type="entry name" value="AB_hydrolase_fold"/>
</dbReference>
<reference evidence="1 2" key="1">
    <citation type="journal article" date="2021" name="ACS Chem. Biol.">
        <title>Genomic-Led Discovery of a Novel Glycopeptide Antibiotic by Nonomuraea coxensis DSM 45129.</title>
        <authorList>
            <person name="Yushchuk O."/>
            <person name="Vior N.M."/>
            <person name="Andreo-Vidal A."/>
            <person name="Berini F."/>
            <person name="Ruckert C."/>
            <person name="Busche T."/>
            <person name="Binda E."/>
            <person name="Kalinowski J."/>
            <person name="Truman A.W."/>
            <person name="Marinelli F."/>
        </authorList>
    </citation>
    <scope>NUCLEOTIDE SEQUENCE [LARGE SCALE GENOMIC DNA]</scope>
    <source>
        <strain evidence="1 2">DSM 45129</strain>
    </source>
</reference>
<organism evidence="1 2">
    <name type="scientific">Nonomuraea coxensis DSM 45129</name>
    <dbReference type="NCBI Taxonomy" id="1122611"/>
    <lineage>
        <taxon>Bacteria</taxon>
        <taxon>Bacillati</taxon>
        <taxon>Actinomycetota</taxon>
        <taxon>Actinomycetes</taxon>
        <taxon>Streptosporangiales</taxon>
        <taxon>Streptosporangiaceae</taxon>
        <taxon>Nonomuraea</taxon>
    </lineage>
</organism>
<gene>
    <name evidence="1" type="ORF">Nocox_19250</name>
</gene>
<dbReference type="Proteomes" id="UP000824681">
    <property type="component" value="Chromosome"/>
</dbReference>